<organism evidence="2 3">
    <name type="scientific">Aphis craccivora</name>
    <name type="common">Cowpea aphid</name>
    <dbReference type="NCBI Taxonomy" id="307492"/>
    <lineage>
        <taxon>Eukaryota</taxon>
        <taxon>Metazoa</taxon>
        <taxon>Ecdysozoa</taxon>
        <taxon>Arthropoda</taxon>
        <taxon>Hexapoda</taxon>
        <taxon>Insecta</taxon>
        <taxon>Pterygota</taxon>
        <taxon>Neoptera</taxon>
        <taxon>Paraneoptera</taxon>
        <taxon>Hemiptera</taxon>
        <taxon>Sternorrhyncha</taxon>
        <taxon>Aphidomorpha</taxon>
        <taxon>Aphidoidea</taxon>
        <taxon>Aphididae</taxon>
        <taxon>Aphidini</taxon>
        <taxon>Aphis</taxon>
        <taxon>Aphis</taxon>
    </lineage>
</organism>
<dbReference type="EMBL" id="VUJU01005525">
    <property type="protein sequence ID" value="KAF0750972.1"/>
    <property type="molecule type" value="Genomic_DNA"/>
</dbReference>
<keyword evidence="3" id="KW-1185">Reference proteome</keyword>
<protein>
    <submittedName>
        <fullName evidence="2">Zinc finger BED domain-containing protein 4-like</fullName>
    </submittedName>
</protein>
<gene>
    <name evidence="2" type="ORF">FWK35_00019615</name>
</gene>
<proteinExistence type="predicted"/>
<sequence>MIVLVSSMTETVDTYVNDTSLPRAVHQMEVSLKSELQKRFKDIEETEIVAQASILDPRFKKYDFTDENTNRNIRLPSTPSNNLEQTPTTSTSQPSVFLLWKIYEDKVEQFKSTVLSTAAGIIELGKYLRETLIYRKDVPL</sequence>
<evidence type="ECO:0000256" key="1">
    <source>
        <dbReference type="SAM" id="MobiDB-lite"/>
    </source>
</evidence>
<evidence type="ECO:0000313" key="3">
    <source>
        <dbReference type="Proteomes" id="UP000478052"/>
    </source>
</evidence>
<reference evidence="2 3" key="1">
    <citation type="submission" date="2019-08" db="EMBL/GenBank/DDBJ databases">
        <title>Whole genome of Aphis craccivora.</title>
        <authorList>
            <person name="Voronova N.V."/>
            <person name="Shulinski R.S."/>
            <person name="Bandarenka Y.V."/>
            <person name="Zhorov D.G."/>
            <person name="Warner D."/>
        </authorList>
    </citation>
    <scope>NUCLEOTIDE SEQUENCE [LARGE SCALE GENOMIC DNA]</scope>
    <source>
        <strain evidence="2">180601</strain>
        <tissue evidence="2">Whole Body</tissue>
    </source>
</reference>
<dbReference type="Proteomes" id="UP000478052">
    <property type="component" value="Unassembled WGS sequence"/>
</dbReference>
<evidence type="ECO:0000313" key="2">
    <source>
        <dbReference type="EMBL" id="KAF0750972.1"/>
    </source>
</evidence>
<feature type="compositionally biased region" description="Polar residues" evidence="1">
    <location>
        <begin position="70"/>
        <end position="84"/>
    </location>
</feature>
<name>A0A6G0Y819_APHCR</name>
<comment type="caution">
    <text evidence="2">The sequence shown here is derived from an EMBL/GenBank/DDBJ whole genome shotgun (WGS) entry which is preliminary data.</text>
</comment>
<accession>A0A6G0Y819</accession>
<feature type="region of interest" description="Disordered" evidence="1">
    <location>
        <begin position="70"/>
        <end position="90"/>
    </location>
</feature>
<dbReference type="AlphaFoldDB" id="A0A6G0Y819"/>
<dbReference type="OrthoDB" id="1607513at2759"/>